<dbReference type="Pfam" id="PF01081">
    <property type="entry name" value="Aldolase"/>
    <property type="match status" value="1"/>
</dbReference>
<reference evidence="6 7" key="1">
    <citation type="submission" date="2016-08" db="EMBL/GenBank/DDBJ databases">
        <title>Complete genome sequence of Spiroplasma helicoides TABS-2 (DSM 22551).</title>
        <authorList>
            <person name="Shen W.-Y."/>
            <person name="Lo W.-S."/>
            <person name="Lai Y.-C."/>
            <person name="Kuo C.-H."/>
        </authorList>
    </citation>
    <scope>NUCLEOTIDE SEQUENCE [LARGE SCALE GENOMIC DNA]</scope>
    <source>
        <strain evidence="6 7">TABS-2</strain>
    </source>
</reference>
<dbReference type="RefSeq" id="WP_069117365.1">
    <property type="nucleotide sequence ID" value="NZ_CP017015.1"/>
</dbReference>
<organism evidence="6 7">
    <name type="scientific">Spiroplasma helicoides</name>
    <dbReference type="NCBI Taxonomy" id="216938"/>
    <lineage>
        <taxon>Bacteria</taxon>
        <taxon>Bacillati</taxon>
        <taxon>Mycoplasmatota</taxon>
        <taxon>Mollicutes</taxon>
        <taxon>Entomoplasmatales</taxon>
        <taxon>Spiroplasmataceae</taxon>
        <taxon>Spiroplasma</taxon>
    </lineage>
</organism>
<gene>
    <name evidence="6" type="primary">kdgA</name>
    <name evidence="6" type="ORF">SHELI_v1c10440</name>
</gene>
<dbReference type="SUPFAM" id="SSF51569">
    <property type="entry name" value="Aldolase"/>
    <property type="match status" value="1"/>
</dbReference>
<dbReference type="Gene3D" id="3.20.20.70">
    <property type="entry name" value="Aldolase class I"/>
    <property type="match status" value="1"/>
</dbReference>
<protein>
    <submittedName>
        <fullName evidence="6">2-keto-3-deoxygluconate-6-phosphate aldolase</fullName>
    </submittedName>
</protein>
<dbReference type="Proteomes" id="UP000094378">
    <property type="component" value="Chromosome"/>
</dbReference>
<comment type="pathway">
    <text evidence="1">Carbohydrate acid metabolism.</text>
</comment>
<accession>A0A1B3SM24</accession>
<keyword evidence="4" id="KW-0456">Lyase</keyword>
<evidence type="ECO:0000256" key="5">
    <source>
        <dbReference type="ARBA" id="ARBA00023277"/>
    </source>
</evidence>
<keyword evidence="7" id="KW-1185">Reference proteome</keyword>
<dbReference type="PANTHER" id="PTHR30246">
    <property type="entry name" value="2-KETO-3-DEOXY-6-PHOSPHOGLUCONATE ALDOLASE"/>
    <property type="match status" value="1"/>
</dbReference>
<evidence type="ECO:0000256" key="3">
    <source>
        <dbReference type="ARBA" id="ARBA00011233"/>
    </source>
</evidence>
<comment type="subunit">
    <text evidence="3">Homotrimer.</text>
</comment>
<name>A0A1B3SM24_9MOLU</name>
<sequence length="211" mass="23238">MSNITKHIDEFRKYRLSTIVRTNSYDNAYRIVKASHEAGIKFIEITLTIPDAYKLIKTCSQDFPDLSIGAGTILTLEEAKKAIEHDASYLVSPVGDIEILKWCNEKDILFVAGAVTPTEMYNLHSNGAKLIKFFPANSMPMNYISIIHNPHPNFEFLATGGIDLSNIADFIKAGCVGCGVTADLGGASESIAYEDIVKIAKQYVEKVNSVK</sequence>
<evidence type="ECO:0000256" key="2">
    <source>
        <dbReference type="ARBA" id="ARBA00006906"/>
    </source>
</evidence>
<dbReference type="GO" id="GO:0016829">
    <property type="term" value="F:lyase activity"/>
    <property type="evidence" value="ECO:0007669"/>
    <property type="project" value="UniProtKB-KW"/>
</dbReference>
<proteinExistence type="inferred from homology"/>
<comment type="similarity">
    <text evidence="2">Belongs to the KHG/KDPG aldolase family.</text>
</comment>
<dbReference type="KEGG" id="shj:SHELI_v1c10440"/>
<dbReference type="STRING" id="216938.SHELI_v1c10440"/>
<evidence type="ECO:0000256" key="1">
    <source>
        <dbReference type="ARBA" id="ARBA00004761"/>
    </source>
</evidence>
<evidence type="ECO:0000313" key="6">
    <source>
        <dbReference type="EMBL" id="AOG60991.1"/>
    </source>
</evidence>
<dbReference type="PANTHER" id="PTHR30246:SF1">
    <property type="entry name" value="2-DEHYDRO-3-DEOXY-6-PHOSPHOGALACTONATE ALDOLASE-RELATED"/>
    <property type="match status" value="1"/>
</dbReference>
<dbReference type="InterPro" id="IPR000887">
    <property type="entry name" value="Aldlse_KDPG_KHG"/>
</dbReference>
<dbReference type="AlphaFoldDB" id="A0A1B3SM24"/>
<evidence type="ECO:0000256" key="4">
    <source>
        <dbReference type="ARBA" id="ARBA00023239"/>
    </source>
</evidence>
<evidence type="ECO:0000313" key="7">
    <source>
        <dbReference type="Proteomes" id="UP000094378"/>
    </source>
</evidence>
<dbReference type="OrthoDB" id="9802667at2"/>
<dbReference type="EMBL" id="CP017015">
    <property type="protein sequence ID" value="AOG60991.1"/>
    <property type="molecule type" value="Genomic_DNA"/>
</dbReference>
<dbReference type="InterPro" id="IPR013785">
    <property type="entry name" value="Aldolase_TIM"/>
</dbReference>
<keyword evidence="5" id="KW-0119">Carbohydrate metabolism</keyword>
<dbReference type="CDD" id="cd00452">
    <property type="entry name" value="KDPG_aldolase"/>
    <property type="match status" value="1"/>
</dbReference>